<feature type="compositionally biased region" description="Basic and acidic residues" evidence="1">
    <location>
        <begin position="419"/>
        <end position="429"/>
    </location>
</feature>
<dbReference type="Proteomes" id="UP000176288">
    <property type="component" value="Chromosome"/>
</dbReference>
<keyword evidence="3" id="KW-1185">Reference proteome</keyword>
<evidence type="ECO:0008006" key="4">
    <source>
        <dbReference type="Google" id="ProtNLM"/>
    </source>
</evidence>
<accession>A0A1D9MKN6</accession>
<dbReference type="SUPFAM" id="SSF159659">
    <property type="entry name" value="Cgl1923-like"/>
    <property type="match status" value="1"/>
</dbReference>
<organism evidence="2 3">
    <name type="scientific">Boudabousia tangfeifanii</name>
    <dbReference type="NCBI Taxonomy" id="1912795"/>
    <lineage>
        <taxon>Bacteria</taxon>
        <taxon>Bacillati</taxon>
        <taxon>Actinomycetota</taxon>
        <taxon>Actinomycetes</taxon>
        <taxon>Actinomycetales</taxon>
        <taxon>Actinomycetaceae</taxon>
        <taxon>Boudabousia</taxon>
    </lineage>
</organism>
<evidence type="ECO:0000313" key="3">
    <source>
        <dbReference type="Proteomes" id="UP000176288"/>
    </source>
</evidence>
<feature type="compositionally biased region" description="Polar residues" evidence="1">
    <location>
        <begin position="344"/>
        <end position="367"/>
    </location>
</feature>
<dbReference type="KEGG" id="avu:BK816_05730"/>
<dbReference type="Pfam" id="PF09754">
    <property type="entry name" value="PAC2"/>
    <property type="match status" value="1"/>
</dbReference>
<name>A0A1D9MKN6_9ACTO</name>
<dbReference type="InterPro" id="IPR019151">
    <property type="entry name" value="Proteasome_assmbl_chaperone_2"/>
</dbReference>
<gene>
    <name evidence="2" type="ORF">BK816_05730</name>
</gene>
<proteinExistence type="predicted"/>
<sequence length="480" mass="52577">MELSQLFAYGSQKDAKADVLLHHTHGAMDAGNACSLAVHQMRSATIIGRVATFNRDELTDYRASRPQAVIQGKTLREIDTRSLVLDLATDLDGRQFLLLHGPEPDFRWEAVSEAVIALAKKAGVKQAISLLSVPSTLPHTRPMLVQQIDTDLQGVVPGHEVEGISSFPSSLSLFLQGRMAQGGLDARGILVSVPYYLVESDYYPGAAHLLQGLKEMANLSLPVGDLTAASYVMKDDISEALEANPEMQDLVRSLEDRFDNNEDELPENLKLVEQSAPLTIPTEEEIDRSLENFFASHEQRQRREEQADPQEPLGPRRLRARARRQAARKAKENAQRHRLGGKITNPSTLNNQERLDNPSTLEADSQTSPRAIAEKFELENPAASIPTESANEQPKVNPPRIIEVVADDETASEVVAQAKSEDSKLDNSSDKNSQNIDAASERATESGTAKDRESNDAQSDAGSLEDSSATDSKKTEGDEN</sequence>
<feature type="region of interest" description="Disordered" evidence="1">
    <location>
        <begin position="403"/>
        <end position="480"/>
    </location>
</feature>
<protein>
    <recommendedName>
        <fullName evidence="4">PAC2 family protein</fullName>
    </recommendedName>
</protein>
<evidence type="ECO:0000256" key="1">
    <source>
        <dbReference type="SAM" id="MobiDB-lite"/>
    </source>
</evidence>
<feature type="region of interest" description="Disordered" evidence="1">
    <location>
        <begin position="297"/>
        <end position="367"/>
    </location>
</feature>
<dbReference type="InterPro" id="IPR038389">
    <property type="entry name" value="PSMG2_sf"/>
</dbReference>
<dbReference type="Gene3D" id="3.40.50.10900">
    <property type="entry name" value="PAC-like subunit"/>
    <property type="match status" value="1"/>
</dbReference>
<feature type="compositionally biased region" description="Basic and acidic residues" evidence="1">
    <location>
        <begin position="297"/>
        <end position="306"/>
    </location>
</feature>
<feature type="compositionally biased region" description="Basic and acidic residues" evidence="1">
    <location>
        <begin position="471"/>
        <end position="480"/>
    </location>
</feature>
<feature type="compositionally biased region" description="Polar residues" evidence="1">
    <location>
        <begin position="456"/>
        <end position="470"/>
    </location>
</feature>
<dbReference type="STRING" id="1912795.BK816_05730"/>
<dbReference type="OrthoDB" id="3733464at2"/>
<feature type="compositionally biased region" description="Basic and acidic residues" evidence="1">
    <location>
        <begin position="439"/>
        <end position="455"/>
    </location>
</feature>
<feature type="compositionally biased region" description="Basic residues" evidence="1">
    <location>
        <begin position="316"/>
        <end position="328"/>
    </location>
</feature>
<dbReference type="EMBL" id="CP017812">
    <property type="protein sequence ID" value="AOZ72855.1"/>
    <property type="molecule type" value="Genomic_DNA"/>
</dbReference>
<reference evidence="2 3" key="1">
    <citation type="submission" date="2016-10" db="EMBL/GenBank/DDBJ databases">
        <title>Actinomyces aegypiusis sp. nov., isolated from the Aegypius monachus in Qinghai Tibet Plateau China.</title>
        <authorList>
            <person name="Wang Y."/>
        </authorList>
    </citation>
    <scope>NUCLEOTIDE SEQUENCE [LARGE SCALE GENOMIC DNA]</scope>
    <source>
        <strain evidence="2 3">VUL4_3</strain>
    </source>
</reference>
<evidence type="ECO:0000313" key="2">
    <source>
        <dbReference type="EMBL" id="AOZ72855.1"/>
    </source>
</evidence>
<dbReference type="AlphaFoldDB" id="A0A1D9MKN6"/>
<dbReference type="RefSeq" id="WP_071164320.1">
    <property type="nucleotide sequence ID" value="NZ_CP017812.1"/>
</dbReference>